<reference evidence="2" key="2">
    <citation type="journal article" date="2015" name="Fish Shellfish Immunol.">
        <title>Early steps in the European eel (Anguilla anguilla)-Vibrio vulnificus interaction in the gills: Role of the RtxA13 toxin.</title>
        <authorList>
            <person name="Callol A."/>
            <person name="Pajuelo D."/>
            <person name="Ebbesson L."/>
            <person name="Teles M."/>
            <person name="MacKenzie S."/>
            <person name="Amaro C."/>
        </authorList>
    </citation>
    <scope>NUCLEOTIDE SEQUENCE</scope>
</reference>
<protein>
    <submittedName>
        <fullName evidence="2">Uncharacterized protein</fullName>
    </submittedName>
</protein>
<sequence>MQLGPLATSQGKRHVSSRSMVIF</sequence>
<feature type="region of interest" description="Disordered" evidence="1">
    <location>
        <begin position="1"/>
        <end position="23"/>
    </location>
</feature>
<organism evidence="2">
    <name type="scientific">Anguilla anguilla</name>
    <name type="common">European freshwater eel</name>
    <name type="synonym">Muraena anguilla</name>
    <dbReference type="NCBI Taxonomy" id="7936"/>
    <lineage>
        <taxon>Eukaryota</taxon>
        <taxon>Metazoa</taxon>
        <taxon>Chordata</taxon>
        <taxon>Craniata</taxon>
        <taxon>Vertebrata</taxon>
        <taxon>Euteleostomi</taxon>
        <taxon>Actinopterygii</taxon>
        <taxon>Neopterygii</taxon>
        <taxon>Teleostei</taxon>
        <taxon>Anguilliformes</taxon>
        <taxon>Anguillidae</taxon>
        <taxon>Anguilla</taxon>
    </lineage>
</organism>
<dbReference type="AlphaFoldDB" id="A0A0E9T1Z2"/>
<evidence type="ECO:0000313" key="2">
    <source>
        <dbReference type="EMBL" id="JAH47574.1"/>
    </source>
</evidence>
<evidence type="ECO:0000256" key="1">
    <source>
        <dbReference type="SAM" id="MobiDB-lite"/>
    </source>
</evidence>
<proteinExistence type="predicted"/>
<accession>A0A0E9T1Z2</accession>
<dbReference type="EMBL" id="GBXM01061003">
    <property type="protein sequence ID" value="JAH47574.1"/>
    <property type="molecule type" value="Transcribed_RNA"/>
</dbReference>
<name>A0A0E9T1Z2_ANGAN</name>
<reference evidence="2" key="1">
    <citation type="submission" date="2014-11" db="EMBL/GenBank/DDBJ databases">
        <authorList>
            <person name="Amaro Gonzalez C."/>
        </authorList>
    </citation>
    <scope>NUCLEOTIDE SEQUENCE</scope>
</reference>